<sequence length="63" mass="7437">MYLLTRWRSSRVATWSWWEGFGRAKEALRIVTMVQFEVIVKRSIGQKVFFQSYGLDLSSCSDQ</sequence>
<dbReference type="AlphaFoldDB" id="A0AAP0NLQ1"/>
<keyword evidence="2" id="KW-1185">Reference proteome</keyword>
<name>A0AAP0NLQ1_9MAGN</name>
<accession>A0AAP0NLQ1</accession>
<protein>
    <submittedName>
        <fullName evidence="1">Uncharacterized protein</fullName>
    </submittedName>
</protein>
<comment type="caution">
    <text evidence="1">The sequence shown here is derived from an EMBL/GenBank/DDBJ whole genome shotgun (WGS) entry which is preliminary data.</text>
</comment>
<dbReference type="EMBL" id="JBBNAG010000008">
    <property type="protein sequence ID" value="KAK9112252.1"/>
    <property type="molecule type" value="Genomic_DNA"/>
</dbReference>
<dbReference type="Proteomes" id="UP001419268">
    <property type="component" value="Unassembled WGS sequence"/>
</dbReference>
<gene>
    <name evidence="1" type="ORF">Scep_019771</name>
</gene>
<evidence type="ECO:0000313" key="2">
    <source>
        <dbReference type="Proteomes" id="UP001419268"/>
    </source>
</evidence>
<evidence type="ECO:0000313" key="1">
    <source>
        <dbReference type="EMBL" id="KAK9112252.1"/>
    </source>
</evidence>
<proteinExistence type="predicted"/>
<reference evidence="1 2" key="1">
    <citation type="submission" date="2024-01" db="EMBL/GenBank/DDBJ databases">
        <title>Genome assemblies of Stephania.</title>
        <authorList>
            <person name="Yang L."/>
        </authorList>
    </citation>
    <scope>NUCLEOTIDE SEQUENCE [LARGE SCALE GENOMIC DNA]</scope>
    <source>
        <strain evidence="1">JXDWG</strain>
        <tissue evidence="1">Leaf</tissue>
    </source>
</reference>
<organism evidence="1 2">
    <name type="scientific">Stephania cephalantha</name>
    <dbReference type="NCBI Taxonomy" id="152367"/>
    <lineage>
        <taxon>Eukaryota</taxon>
        <taxon>Viridiplantae</taxon>
        <taxon>Streptophyta</taxon>
        <taxon>Embryophyta</taxon>
        <taxon>Tracheophyta</taxon>
        <taxon>Spermatophyta</taxon>
        <taxon>Magnoliopsida</taxon>
        <taxon>Ranunculales</taxon>
        <taxon>Menispermaceae</taxon>
        <taxon>Menispermoideae</taxon>
        <taxon>Cissampelideae</taxon>
        <taxon>Stephania</taxon>
    </lineage>
</organism>